<dbReference type="eggNOG" id="ENOG502QTVQ">
    <property type="taxonomic scope" value="Eukaryota"/>
</dbReference>
<evidence type="ECO:0000256" key="4">
    <source>
        <dbReference type="ARBA" id="ARBA00022723"/>
    </source>
</evidence>
<evidence type="ECO:0000313" key="11">
    <source>
        <dbReference type="Proteomes" id="UP000016935"/>
    </source>
</evidence>
<sequence>MRVPSIALVSMAAVGVVNAQGSVASWHPPTAGDSRGPCPMLNTLANHEFLPHNGRNFTLDNVKHALTTALNLTDELAELLNKFALTTNLAANATTWGLDTLSNHNILEHDASLSRADNFFNNDSTSFNQTVFDRTRAFWTAPWINIQMAANARLARALDSVKFNRQFALSELAGAFSAGEGAAYLLVFGDRQNQTANRDMVEFFFENERLPIQMGWKAPNPAISSTVLFDMSELIVNATNYQSEQMMTPW</sequence>
<evidence type="ECO:0000256" key="7">
    <source>
        <dbReference type="ARBA" id="ARBA00025795"/>
    </source>
</evidence>
<name>R0KJX1_EXST2</name>
<proteinExistence type="inferred from homology"/>
<dbReference type="InterPro" id="IPR036851">
    <property type="entry name" value="Chloroperoxidase-like_sf"/>
</dbReference>
<evidence type="ECO:0000256" key="3">
    <source>
        <dbReference type="ARBA" id="ARBA00022617"/>
    </source>
</evidence>
<dbReference type="GO" id="GO:0046872">
    <property type="term" value="F:metal ion binding"/>
    <property type="evidence" value="ECO:0007669"/>
    <property type="project" value="UniProtKB-KW"/>
</dbReference>
<dbReference type="GO" id="GO:0004601">
    <property type="term" value="F:peroxidase activity"/>
    <property type="evidence" value="ECO:0007669"/>
    <property type="project" value="UniProtKB-KW"/>
</dbReference>
<dbReference type="RefSeq" id="XP_008023242.1">
    <property type="nucleotide sequence ID" value="XM_008025051.1"/>
</dbReference>
<evidence type="ECO:0000256" key="6">
    <source>
        <dbReference type="ARBA" id="ARBA00023004"/>
    </source>
</evidence>
<comment type="cofactor">
    <cofactor evidence="1">
        <name>heme b</name>
        <dbReference type="ChEBI" id="CHEBI:60344"/>
    </cofactor>
</comment>
<dbReference type="Gene3D" id="1.10.489.10">
    <property type="entry name" value="Chloroperoxidase-like"/>
    <property type="match status" value="1"/>
</dbReference>
<keyword evidence="6" id="KW-0408">Iron</keyword>
<evidence type="ECO:0000256" key="2">
    <source>
        <dbReference type="ARBA" id="ARBA00022559"/>
    </source>
</evidence>
<evidence type="ECO:0000256" key="5">
    <source>
        <dbReference type="ARBA" id="ARBA00023002"/>
    </source>
</evidence>
<accession>R0KJX1</accession>
<dbReference type="SUPFAM" id="SSF47571">
    <property type="entry name" value="Cloroperoxidase"/>
    <property type="match status" value="1"/>
</dbReference>
<reference evidence="10 11" key="2">
    <citation type="journal article" date="2013" name="PLoS Genet.">
        <title>Comparative genome structure, secondary metabolite, and effector coding capacity across Cochliobolus pathogens.</title>
        <authorList>
            <person name="Condon B.J."/>
            <person name="Leng Y."/>
            <person name="Wu D."/>
            <person name="Bushley K.E."/>
            <person name="Ohm R.A."/>
            <person name="Otillar R."/>
            <person name="Martin J."/>
            <person name="Schackwitz W."/>
            <person name="Grimwood J."/>
            <person name="MohdZainudin N."/>
            <person name="Xue C."/>
            <person name="Wang R."/>
            <person name="Manning V.A."/>
            <person name="Dhillon B."/>
            <person name="Tu Z.J."/>
            <person name="Steffenson B.J."/>
            <person name="Salamov A."/>
            <person name="Sun H."/>
            <person name="Lowry S."/>
            <person name="LaButti K."/>
            <person name="Han J."/>
            <person name="Copeland A."/>
            <person name="Lindquist E."/>
            <person name="Barry K."/>
            <person name="Schmutz J."/>
            <person name="Baker S.E."/>
            <person name="Ciuffetti L.M."/>
            <person name="Grigoriev I.V."/>
            <person name="Zhong S."/>
            <person name="Turgeon B.G."/>
        </authorList>
    </citation>
    <scope>NUCLEOTIDE SEQUENCE [LARGE SCALE GENOMIC DNA]</scope>
    <source>
        <strain evidence="11">28A</strain>
    </source>
</reference>
<comment type="similarity">
    <text evidence="7">Belongs to the chloroperoxidase family.</text>
</comment>
<gene>
    <name evidence="10" type="ORF">SETTUDRAFT_147981</name>
</gene>
<organism evidence="10 11">
    <name type="scientific">Exserohilum turcicum (strain 28A)</name>
    <name type="common">Northern leaf blight fungus</name>
    <name type="synonym">Setosphaeria turcica</name>
    <dbReference type="NCBI Taxonomy" id="671987"/>
    <lineage>
        <taxon>Eukaryota</taxon>
        <taxon>Fungi</taxon>
        <taxon>Dikarya</taxon>
        <taxon>Ascomycota</taxon>
        <taxon>Pezizomycotina</taxon>
        <taxon>Dothideomycetes</taxon>
        <taxon>Pleosporomycetidae</taxon>
        <taxon>Pleosporales</taxon>
        <taxon>Pleosporineae</taxon>
        <taxon>Pleosporaceae</taxon>
        <taxon>Exserohilum</taxon>
    </lineage>
</organism>
<evidence type="ECO:0000259" key="9">
    <source>
        <dbReference type="PROSITE" id="PS51405"/>
    </source>
</evidence>
<dbReference type="InterPro" id="IPR000028">
    <property type="entry name" value="Chloroperoxidase"/>
</dbReference>
<dbReference type="Pfam" id="PF01328">
    <property type="entry name" value="Peroxidase_2"/>
    <property type="match status" value="1"/>
</dbReference>
<dbReference type="STRING" id="671987.R0KJX1"/>
<dbReference type="OrthoDB" id="407298at2759"/>
<dbReference type="GeneID" id="19396944"/>
<keyword evidence="2" id="KW-0575">Peroxidase</keyword>
<evidence type="ECO:0000313" key="10">
    <source>
        <dbReference type="EMBL" id="EOA89474.1"/>
    </source>
</evidence>
<dbReference type="PANTHER" id="PTHR33577:SF7">
    <property type="entry name" value="HEME HALOPEROXIDASE FAMILY PROFILE DOMAIN-CONTAINING PROTEIN"/>
    <property type="match status" value="1"/>
</dbReference>
<keyword evidence="8" id="KW-0732">Signal</keyword>
<keyword evidence="11" id="KW-1185">Reference proteome</keyword>
<feature type="signal peptide" evidence="8">
    <location>
        <begin position="1"/>
        <end position="19"/>
    </location>
</feature>
<keyword evidence="4" id="KW-0479">Metal-binding</keyword>
<keyword evidence="3" id="KW-0349">Heme</keyword>
<dbReference type="EMBL" id="KB908515">
    <property type="protein sequence ID" value="EOA89474.1"/>
    <property type="molecule type" value="Genomic_DNA"/>
</dbReference>
<feature type="domain" description="Heme haloperoxidase family profile" evidence="9">
    <location>
        <begin position="22"/>
        <end position="233"/>
    </location>
</feature>
<keyword evidence="5" id="KW-0560">Oxidoreductase</keyword>
<feature type="chain" id="PRO_5004344410" description="Heme haloperoxidase family profile domain-containing protein" evidence="8">
    <location>
        <begin position="20"/>
        <end position="250"/>
    </location>
</feature>
<dbReference type="AlphaFoldDB" id="R0KJX1"/>
<evidence type="ECO:0000256" key="8">
    <source>
        <dbReference type="SAM" id="SignalP"/>
    </source>
</evidence>
<dbReference type="PANTHER" id="PTHR33577">
    <property type="entry name" value="STERIGMATOCYSTIN BIOSYNTHESIS PEROXIDASE STCC-RELATED"/>
    <property type="match status" value="1"/>
</dbReference>
<dbReference type="HOGENOM" id="CLU_050230_0_2_1"/>
<dbReference type="PROSITE" id="PS51405">
    <property type="entry name" value="HEME_HALOPEROXIDASE"/>
    <property type="match status" value="1"/>
</dbReference>
<dbReference type="SMR" id="R0KJX1"/>
<reference evidence="10 11" key="1">
    <citation type="journal article" date="2012" name="PLoS Pathog.">
        <title>Diverse lifestyles and strategies of plant pathogenesis encoded in the genomes of eighteen Dothideomycetes fungi.</title>
        <authorList>
            <person name="Ohm R.A."/>
            <person name="Feau N."/>
            <person name="Henrissat B."/>
            <person name="Schoch C.L."/>
            <person name="Horwitz B.A."/>
            <person name="Barry K.W."/>
            <person name="Condon B.J."/>
            <person name="Copeland A.C."/>
            <person name="Dhillon B."/>
            <person name="Glaser F."/>
            <person name="Hesse C.N."/>
            <person name="Kosti I."/>
            <person name="LaButti K."/>
            <person name="Lindquist E.A."/>
            <person name="Lucas S."/>
            <person name="Salamov A.A."/>
            <person name="Bradshaw R.E."/>
            <person name="Ciuffetti L."/>
            <person name="Hamelin R.C."/>
            <person name="Kema G.H.J."/>
            <person name="Lawrence C."/>
            <person name="Scott J.A."/>
            <person name="Spatafora J.W."/>
            <person name="Turgeon B.G."/>
            <person name="de Wit P.J.G.M."/>
            <person name="Zhong S."/>
            <person name="Goodwin S.B."/>
            <person name="Grigoriev I.V."/>
        </authorList>
    </citation>
    <scope>NUCLEOTIDE SEQUENCE [LARGE SCALE GENOMIC DNA]</scope>
    <source>
        <strain evidence="11">28A</strain>
    </source>
</reference>
<protein>
    <recommendedName>
        <fullName evidence="9">Heme haloperoxidase family profile domain-containing protein</fullName>
    </recommendedName>
</protein>
<evidence type="ECO:0000256" key="1">
    <source>
        <dbReference type="ARBA" id="ARBA00001970"/>
    </source>
</evidence>
<dbReference type="Proteomes" id="UP000016935">
    <property type="component" value="Unassembled WGS sequence"/>
</dbReference>